<sequence>MTPDAVVVGAGVAGLRCAMALADAGMKVLVLEAAPHAGGRASSWTDETTGLQVDTGPHVVSSEHRNFMAMLKRVGTAEQVLWQRRPLITLHDAKGVLRMPSPRLPPPLHGLPLLPRALTRLSLHDAWSHLRIAWRAARLNERTLRDLDVEEAHAYLRDMGVRPAAVEWFWRSAMLALLNVPLEQCSAASMMRVFRLMLGRSGYHFGFPRMALSQLYVPGCCRAVVRSGGQVLFGARVQRLRIHEGRLQGVELEGGHLVDAGRCVLALPPNDVAVLAAESGETALKPLATAARYFRPSPYISTYLWFDRAVTRERFWARTWTPQGLNTDFYDLARIRTSLSGEPSVIAANAIGPMARGDWPDDRIVEHTIGEVKEFAPLARQARVVHARVHRTAMAIPQPRPGTEALRPRNATPVEGLWLAGDWTDTSLPFSMESAARSGALAAEAVLETTGHPQTLSIAAPDTRGFVRLFRAR</sequence>
<dbReference type="PANTHER" id="PTHR42923">
    <property type="entry name" value="PROTOPORPHYRINOGEN OXIDASE"/>
    <property type="match status" value="1"/>
</dbReference>
<dbReference type="SUPFAM" id="SSF51905">
    <property type="entry name" value="FAD/NAD(P)-binding domain"/>
    <property type="match status" value="1"/>
</dbReference>
<proteinExistence type="predicted"/>
<comment type="caution">
    <text evidence="2">The sequence shown here is derived from an EMBL/GenBank/DDBJ whole genome shotgun (WGS) entry which is preliminary data.</text>
</comment>
<evidence type="ECO:0000313" key="2">
    <source>
        <dbReference type="EMBL" id="TFZ05979.1"/>
    </source>
</evidence>
<name>A0A4Z0C7A2_9BURK</name>
<evidence type="ECO:0000313" key="3">
    <source>
        <dbReference type="Proteomes" id="UP000298180"/>
    </source>
</evidence>
<dbReference type="InterPro" id="IPR036188">
    <property type="entry name" value="FAD/NAD-bd_sf"/>
</dbReference>
<dbReference type="OrthoDB" id="7849608at2"/>
<dbReference type="PANTHER" id="PTHR42923:SF47">
    <property type="entry name" value="BLR3003 PROTEIN"/>
    <property type="match status" value="1"/>
</dbReference>
<dbReference type="Proteomes" id="UP000298180">
    <property type="component" value="Unassembled WGS sequence"/>
</dbReference>
<accession>A0A4Z0C7A2</accession>
<dbReference type="Pfam" id="PF01593">
    <property type="entry name" value="Amino_oxidase"/>
    <property type="match status" value="1"/>
</dbReference>
<organism evidence="2 3">
    <name type="scientific">Ramlibacter henchirensis</name>
    <dbReference type="NCBI Taxonomy" id="204072"/>
    <lineage>
        <taxon>Bacteria</taxon>
        <taxon>Pseudomonadati</taxon>
        <taxon>Pseudomonadota</taxon>
        <taxon>Betaproteobacteria</taxon>
        <taxon>Burkholderiales</taxon>
        <taxon>Comamonadaceae</taxon>
        <taxon>Ramlibacter</taxon>
    </lineage>
</organism>
<feature type="domain" description="Amine oxidase" evidence="1">
    <location>
        <begin position="12"/>
        <end position="447"/>
    </location>
</feature>
<dbReference type="GO" id="GO:0016491">
    <property type="term" value="F:oxidoreductase activity"/>
    <property type="evidence" value="ECO:0007669"/>
    <property type="project" value="InterPro"/>
</dbReference>
<evidence type="ECO:0000259" key="1">
    <source>
        <dbReference type="Pfam" id="PF01593"/>
    </source>
</evidence>
<dbReference type="InterPro" id="IPR002937">
    <property type="entry name" value="Amino_oxidase"/>
</dbReference>
<reference evidence="2 3" key="1">
    <citation type="submission" date="2019-03" db="EMBL/GenBank/DDBJ databases">
        <title>Ramlibacter henchirensis DSM 14656, whole genome shotgun sequence.</title>
        <authorList>
            <person name="Zhang X."/>
            <person name="Feng G."/>
            <person name="Zhu H."/>
        </authorList>
    </citation>
    <scope>NUCLEOTIDE SEQUENCE [LARGE SCALE GENOMIC DNA]</scope>
    <source>
        <strain evidence="2 3">DSM 14656</strain>
    </source>
</reference>
<dbReference type="EMBL" id="SMLM01000001">
    <property type="protein sequence ID" value="TFZ05979.1"/>
    <property type="molecule type" value="Genomic_DNA"/>
</dbReference>
<dbReference type="RefSeq" id="WP_135262065.1">
    <property type="nucleotide sequence ID" value="NZ_SMLM01000001.1"/>
</dbReference>
<keyword evidence="3" id="KW-1185">Reference proteome</keyword>
<protein>
    <submittedName>
        <fullName evidence="2">FAD-dependent oxidoreductase</fullName>
    </submittedName>
</protein>
<gene>
    <name evidence="2" type="ORF">EZ313_04830</name>
</gene>
<dbReference type="Gene3D" id="3.50.50.60">
    <property type="entry name" value="FAD/NAD(P)-binding domain"/>
    <property type="match status" value="1"/>
</dbReference>
<dbReference type="InterPro" id="IPR050464">
    <property type="entry name" value="Zeta_carotene_desat/Oxidored"/>
</dbReference>
<dbReference type="AlphaFoldDB" id="A0A4Z0C7A2"/>